<comment type="subcellular location">
    <subcellularLocation>
        <location evidence="12">Cytoplasm</location>
    </subcellularLocation>
</comment>
<dbReference type="NCBIfam" id="TIGR00674">
    <property type="entry name" value="dapA"/>
    <property type="match status" value="1"/>
</dbReference>
<evidence type="ECO:0000256" key="5">
    <source>
        <dbReference type="ARBA" id="ARBA00022490"/>
    </source>
</evidence>
<evidence type="ECO:0000256" key="11">
    <source>
        <dbReference type="ARBA" id="ARBA00047836"/>
    </source>
</evidence>
<name>E0WTE8_9ENTR</name>
<dbReference type="InterPro" id="IPR013785">
    <property type="entry name" value="Aldolase_TIM"/>
</dbReference>
<organism evidence="16 17">
    <name type="scientific">Candidatus Regiella insecticola LSR1</name>
    <dbReference type="NCBI Taxonomy" id="663321"/>
    <lineage>
        <taxon>Bacteria</taxon>
        <taxon>Pseudomonadati</taxon>
        <taxon>Pseudomonadota</taxon>
        <taxon>Gammaproteobacteria</taxon>
        <taxon>Enterobacterales</taxon>
        <taxon>Enterobacteriaceae</taxon>
        <taxon>aphid secondary symbionts</taxon>
        <taxon>Candidatus Regiella</taxon>
    </lineage>
</organism>
<dbReference type="AlphaFoldDB" id="E0WTE8"/>
<feature type="site" description="Part of a proton relay during catalysis" evidence="12">
    <location>
        <position position="67"/>
    </location>
</feature>
<dbReference type="PANTHER" id="PTHR12128">
    <property type="entry name" value="DIHYDRODIPICOLINATE SYNTHASE"/>
    <property type="match status" value="1"/>
</dbReference>
<comment type="pathway">
    <text evidence="2 12">Amino-acid biosynthesis; L-lysine biosynthesis via DAP pathway; (S)-tetrahydrodipicolinate from L-aspartate: step 3/4.</text>
</comment>
<feature type="site" description="Part of a proton relay during catalysis" evidence="12">
    <location>
        <position position="130"/>
    </location>
</feature>
<keyword evidence="10 12" id="KW-0704">Schiff base</keyword>
<comment type="caution">
    <text evidence="12">Was originally thought to be a dihydrodipicolinate synthase (DHDPS), catalyzing the condensation of (S)-aspartate-beta-semialdehyde [(S)-ASA] and pyruvate to dihydrodipicolinate (DHDP). However, it was shown in E.coli that the product of the enzymatic reaction is not dihydrodipicolinate but in fact (4S)-4-hydroxy-2,3,4,5-tetrahydro-(2S)-dipicolinic acid (HTPA), and that the consecutive dehydration reaction leading to DHDP is not spontaneous but catalyzed by DapB.</text>
</comment>
<dbReference type="EC" id="4.3.3.7" evidence="4 12"/>
<dbReference type="InterPro" id="IPR005263">
    <property type="entry name" value="DapA"/>
</dbReference>
<dbReference type="Gene3D" id="3.20.20.70">
    <property type="entry name" value="Aldolase class I"/>
    <property type="match status" value="1"/>
</dbReference>
<gene>
    <name evidence="12 16" type="primary">dapA</name>
    <name evidence="16" type="ORF">REG_1306</name>
</gene>
<evidence type="ECO:0000256" key="1">
    <source>
        <dbReference type="ARBA" id="ARBA00003294"/>
    </source>
</evidence>
<dbReference type="GO" id="GO:0008840">
    <property type="term" value="F:4-hydroxy-tetrahydrodipicolinate synthase activity"/>
    <property type="evidence" value="ECO:0007669"/>
    <property type="project" value="UniProtKB-UniRule"/>
</dbReference>
<keyword evidence="6 12" id="KW-0028">Amino-acid biosynthesis</keyword>
<feature type="binding site" evidence="12 15">
    <location>
        <position position="68"/>
    </location>
    <ligand>
        <name>pyruvate</name>
        <dbReference type="ChEBI" id="CHEBI:15361"/>
    </ligand>
</feature>
<dbReference type="Pfam" id="PF00701">
    <property type="entry name" value="DHDPS"/>
    <property type="match status" value="1"/>
</dbReference>
<evidence type="ECO:0000313" key="16">
    <source>
        <dbReference type="EMBL" id="EFL91833.1"/>
    </source>
</evidence>
<evidence type="ECO:0000256" key="8">
    <source>
        <dbReference type="ARBA" id="ARBA00023154"/>
    </source>
</evidence>
<comment type="subunit">
    <text evidence="12">Homotetramer; dimer of dimers.</text>
</comment>
<proteinExistence type="inferred from homology"/>
<dbReference type="InterPro" id="IPR002220">
    <property type="entry name" value="DapA-like"/>
</dbReference>
<dbReference type="GO" id="GO:0019877">
    <property type="term" value="P:diaminopimelate biosynthetic process"/>
    <property type="evidence" value="ECO:0007669"/>
    <property type="project" value="UniProtKB-UniRule"/>
</dbReference>
<feature type="active site" description="Proton donor/acceptor" evidence="12 14">
    <location>
        <position position="156"/>
    </location>
</feature>
<reference evidence="16" key="1">
    <citation type="journal article" date="2009" name="Environ. Microbiol.">
        <title>Dynamics of genome evolution in facultative symbionts of aphids.</title>
        <authorList>
            <person name="Degnan P.H."/>
            <person name="Leonardo T.E."/>
            <person name="Cass B.N."/>
            <person name="Hurwitz B."/>
            <person name="Stern D."/>
            <person name="Gibbs R.A."/>
            <person name="Richards S."/>
            <person name="Moran N.A."/>
        </authorList>
    </citation>
    <scope>NUCLEOTIDE SEQUENCE [LARGE SCALE GENOMIC DNA]</scope>
    <source>
        <strain evidence="16">LSR1</strain>
    </source>
</reference>
<comment type="function">
    <text evidence="1 12">Catalyzes the condensation of (S)-aspartate-beta-semialdehyde [(S)-ASA] and pyruvate to 4-hydroxy-tetrahydrodipicolinate (HTPA).</text>
</comment>
<feature type="active site" description="Schiff-base intermediate with substrate" evidence="12 14">
    <location>
        <position position="184"/>
    </location>
</feature>
<dbReference type="HAMAP" id="MF_00418">
    <property type="entry name" value="DapA"/>
    <property type="match status" value="1"/>
</dbReference>
<dbReference type="SUPFAM" id="SSF51569">
    <property type="entry name" value="Aldolase"/>
    <property type="match status" value="1"/>
</dbReference>
<evidence type="ECO:0000256" key="13">
    <source>
        <dbReference type="PIRNR" id="PIRNR001365"/>
    </source>
</evidence>
<evidence type="ECO:0000256" key="12">
    <source>
        <dbReference type="HAMAP-Rule" id="MF_00418"/>
    </source>
</evidence>
<evidence type="ECO:0000256" key="15">
    <source>
        <dbReference type="PIRSR" id="PIRSR001365-2"/>
    </source>
</evidence>
<evidence type="ECO:0000256" key="9">
    <source>
        <dbReference type="ARBA" id="ARBA00023239"/>
    </source>
</evidence>
<dbReference type="PRINTS" id="PR00146">
    <property type="entry name" value="DHPICSNTHASE"/>
</dbReference>
<keyword evidence="7 12" id="KW-0220">Diaminopimelate biosynthesis</keyword>
<dbReference type="InterPro" id="IPR020624">
    <property type="entry name" value="Schiff_base-form_aldolases_CS"/>
</dbReference>
<dbReference type="SMART" id="SM01130">
    <property type="entry name" value="DHDPS"/>
    <property type="match status" value="1"/>
</dbReference>
<comment type="similarity">
    <text evidence="3 12 13">Belongs to the DapA family.</text>
</comment>
<dbReference type="EMBL" id="GL379592">
    <property type="protein sequence ID" value="EFL91833.1"/>
    <property type="molecule type" value="Genomic_DNA"/>
</dbReference>
<sequence>MKLPPSGSCKGEGYILLVGGNSLMFSGSIVALITPMDDEAAVDEESLQTLIDYHVKNKTSAIVVAGTTGEAATLEREEHVSLVLKAVELAAGRIPIIAGTGSNATRDAISLTQRFENSKVAACLTITPYYNCPTQEGLYRHFEAIAKSSDLPQILYNVPSRTGCDLLPETVVRLAQIPNIIGLKEATGNLERLSMIKPSVGDNFILLSGDDATGFDFIQKGGQGIISVTANVAAGGMTELCQRVAEGKFTEAGRLNERLMPLHKELFIEANPIAVKWACKRLGLITAETLRLPMTSLTLVNQKRVEDALKSAGLLS</sequence>
<dbReference type="GO" id="GO:0005829">
    <property type="term" value="C:cytosol"/>
    <property type="evidence" value="ECO:0007669"/>
    <property type="project" value="TreeGrafter"/>
</dbReference>
<evidence type="ECO:0000256" key="14">
    <source>
        <dbReference type="PIRSR" id="PIRSR001365-1"/>
    </source>
</evidence>
<dbReference type="GO" id="GO:0009089">
    <property type="term" value="P:lysine biosynthetic process via diaminopimelate"/>
    <property type="evidence" value="ECO:0007669"/>
    <property type="project" value="UniProtKB-UniRule"/>
</dbReference>
<dbReference type="Proteomes" id="UP000005726">
    <property type="component" value="Unassembled WGS sequence"/>
</dbReference>
<dbReference type="HOGENOM" id="CLU_049343_7_0_6"/>
<feature type="binding site" evidence="12 15">
    <location>
        <position position="226"/>
    </location>
    <ligand>
        <name>pyruvate</name>
        <dbReference type="ChEBI" id="CHEBI:15361"/>
    </ligand>
</feature>
<dbReference type="CDD" id="cd00950">
    <property type="entry name" value="DHDPS"/>
    <property type="match status" value="1"/>
</dbReference>
<protein>
    <recommendedName>
        <fullName evidence="4 12">4-hydroxy-tetrahydrodipicolinate synthase</fullName>
        <shortName evidence="12">HTPA synthase</shortName>
        <ecNumber evidence="4 12">4.3.3.7</ecNumber>
    </recommendedName>
</protein>
<dbReference type="PIRSF" id="PIRSF001365">
    <property type="entry name" value="DHDPS"/>
    <property type="match status" value="1"/>
</dbReference>
<evidence type="ECO:0000256" key="4">
    <source>
        <dbReference type="ARBA" id="ARBA00012086"/>
    </source>
</evidence>
<keyword evidence="5 12" id="KW-0963">Cytoplasm</keyword>
<evidence type="ECO:0000256" key="2">
    <source>
        <dbReference type="ARBA" id="ARBA00005120"/>
    </source>
</evidence>
<dbReference type="PANTHER" id="PTHR12128:SF66">
    <property type="entry name" value="4-HYDROXY-2-OXOGLUTARATE ALDOLASE, MITOCHONDRIAL"/>
    <property type="match status" value="1"/>
</dbReference>
<evidence type="ECO:0000256" key="6">
    <source>
        <dbReference type="ARBA" id="ARBA00022605"/>
    </source>
</evidence>
<evidence type="ECO:0000256" key="3">
    <source>
        <dbReference type="ARBA" id="ARBA00007592"/>
    </source>
</evidence>
<keyword evidence="8 12" id="KW-0457">Lysine biosynthesis</keyword>
<keyword evidence="9 12" id="KW-0456">Lyase</keyword>
<evidence type="ECO:0000313" key="17">
    <source>
        <dbReference type="Proteomes" id="UP000005726"/>
    </source>
</evidence>
<dbReference type="PROSITE" id="PS00665">
    <property type="entry name" value="DHDPS_1"/>
    <property type="match status" value="1"/>
</dbReference>
<evidence type="ECO:0000256" key="10">
    <source>
        <dbReference type="ARBA" id="ARBA00023270"/>
    </source>
</evidence>
<comment type="catalytic activity">
    <reaction evidence="11 12">
        <text>L-aspartate 4-semialdehyde + pyruvate = (2S,4S)-4-hydroxy-2,3,4,5-tetrahydrodipicolinate + H2O + H(+)</text>
        <dbReference type="Rhea" id="RHEA:34171"/>
        <dbReference type="ChEBI" id="CHEBI:15361"/>
        <dbReference type="ChEBI" id="CHEBI:15377"/>
        <dbReference type="ChEBI" id="CHEBI:15378"/>
        <dbReference type="ChEBI" id="CHEBI:67139"/>
        <dbReference type="ChEBI" id="CHEBI:537519"/>
        <dbReference type="EC" id="4.3.3.7"/>
    </reaction>
</comment>
<keyword evidence="17" id="KW-1185">Reference proteome</keyword>
<dbReference type="InterPro" id="IPR020625">
    <property type="entry name" value="Schiff_base-form_aldolases_AS"/>
</dbReference>
<evidence type="ECO:0000256" key="7">
    <source>
        <dbReference type="ARBA" id="ARBA00022915"/>
    </source>
</evidence>
<dbReference type="PROSITE" id="PS00666">
    <property type="entry name" value="DHDPS_2"/>
    <property type="match status" value="1"/>
</dbReference>
<accession>E0WTE8</accession>
<dbReference type="UniPathway" id="UPA00034">
    <property type="reaction ID" value="UER00017"/>
</dbReference>